<evidence type="ECO:0000256" key="3">
    <source>
        <dbReference type="ARBA" id="ARBA00022989"/>
    </source>
</evidence>
<evidence type="ECO:0000256" key="5">
    <source>
        <dbReference type="ARBA" id="ARBA00023180"/>
    </source>
</evidence>
<dbReference type="GO" id="GO:0016020">
    <property type="term" value="C:membrane"/>
    <property type="evidence" value="ECO:0007669"/>
    <property type="project" value="UniProtKB-SubCell"/>
</dbReference>
<feature type="transmembrane region" description="Helical" evidence="6">
    <location>
        <begin position="6"/>
        <end position="31"/>
    </location>
</feature>
<dbReference type="GO" id="GO:0015149">
    <property type="term" value="F:hexose transmembrane transporter activity"/>
    <property type="evidence" value="ECO:0007669"/>
    <property type="project" value="TreeGrafter"/>
</dbReference>
<dbReference type="SUPFAM" id="SSF103473">
    <property type="entry name" value="MFS general substrate transporter"/>
    <property type="match status" value="1"/>
</dbReference>
<keyword evidence="9" id="KW-1185">Reference proteome</keyword>
<dbReference type="Gene3D" id="1.20.1250.20">
    <property type="entry name" value="MFS general substrate transporter like domains"/>
    <property type="match status" value="1"/>
</dbReference>
<dbReference type="EnsemblMetazoa" id="AMEM003184-RA">
    <property type="protein sequence ID" value="AMEM003184-PA"/>
    <property type="gene ID" value="AMEM003184"/>
</dbReference>
<dbReference type="InterPro" id="IPR020846">
    <property type="entry name" value="MFS_dom"/>
</dbReference>
<accession>A0A182UT56</accession>
<feature type="domain" description="Major facilitator superfamily (MFS) profile" evidence="7">
    <location>
        <begin position="1"/>
        <end position="97"/>
    </location>
</feature>
<evidence type="ECO:0000256" key="6">
    <source>
        <dbReference type="SAM" id="Phobius"/>
    </source>
</evidence>
<dbReference type="InterPro" id="IPR003663">
    <property type="entry name" value="Sugar/inositol_transpt"/>
</dbReference>
<evidence type="ECO:0000256" key="2">
    <source>
        <dbReference type="ARBA" id="ARBA00022692"/>
    </source>
</evidence>
<dbReference type="PROSITE" id="PS50850">
    <property type="entry name" value="MFS"/>
    <property type="match status" value="1"/>
</dbReference>
<reference evidence="8" key="1">
    <citation type="submission" date="2020-05" db="UniProtKB">
        <authorList>
            <consortium name="EnsemblMetazoa"/>
        </authorList>
    </citation>
    <scope>IDENTIFICATION</scope>
    <source>
        <strain evidence="8">MAF</strain>
    </source>
</reference>
<organism evidence="8 9">
    <name type="scientific">Anopheles merus</name>
    <name type="common">Mosquito</name>
    <dbReference type="NCBI Taxonomy" id="30066"/>
    <lineage>
        <taxon>Eukaryota</taxon>
        <taxon>Metazoa</taxon>
        <taxon>Ecdysozoa</taxon>
        <taxon>Arthropoda</taxon>
        <taxon>Hexapoda</taxon>
        <taxon>Insecta</taxon>
        <taxon>Pterygota</taxon>
        <taxon>Neoptera</taxon>
        <taxon>Endopterygota</taxon>
        <taxon>Diptera</taxon>
        <taxon>Nematocera</taxon>
        <taxon>Culicoidea</taxon>
        <taxon>Culicidae</taxon>
        <taxon>Anophelinae</taxon>
        <taxon>Anopheles</taxon>
    </lineage>
</organism>
<keyword evidence="3 6" id="KW-1133">Transmembrane helix</keyword>
<dbReference type="STRING" id="30066.A0A182UT56"/>
<comment type="subcellular location">
    <subcellularLocation>
        <location evidence="1">Membrane</location>
        <topology evidence="1">Multi-pass membrane protein</topology>
    </subcellularLocation>
</comment>
<keyword evidence="5" id="KW-0325">Glycoprotein</keyword>
<dbReference type="VEuPathDB" id="VectorBase:AMEM21_005633"/>
<protein>
    <recommendedName>
        <fullName evidence="7">Major facilitator superfamily (MFS) profile domain-containing protein</fullName>
    </recommendedName>
</protein>
<feature type="transmembrane region" description="Helical" evidence="6">
    <location>
        <begin position="72"/>
        <end position="90"/>
    </location>
</feature>
<dbReference type="InterPro" id="IPR036259">
    <property type="entry name" value="MFS_trans_sf"/>
</dbReference>
<dbReference type="PRINTS" id="PR00171">
    <property type="entry name" value="SUGRTRNSPORT"/>
</dbReference>
<evidence type="ECO:0000259" key="7">
    <source>
        <dbReference type="PROSITE" id="PS50850"/>
    </source>
</evidence>
<evidence type="ECO:0000256" key="4">
    <source>
        <dbReference type="ARBA" id="ARBA00023136"/>
    </source>
</evidence>
<dbReference type="VEuPathDB" id="VectorBase:AMEM003184"/>
<feature type="transmembrane region" description="Helical" evidence="6">
    <location>
        <begin position="43"/>
        <end position="66"/>
    </location>
</feature>
<evidence type="ECO:0000256" key="1">
    <source>
        <dbReference type="ARBA" id="ARBA00004141"/>
    </source>
</evidence>
<dbReference type="PANTHER" id="PTHR23503">
    <property type="entry name" value="SOLUTE CARRIER FAMILY 2"/>
    <property type="match status" value="1"/>
</dbReference>
<dbReference type="Proteomes" id="UP000075903">
    <property type="component" value="Unassembled WGS sequence"/>
</dbReference>
<keyword evidence="4 6" id="KW-0472">Membrane</keyword>
<dbReference type="Pfam" id="PF00083">
    <property type="entry name" value="Sugar_tr"/>
    <property type="match status" value="1"/>
</dbReference>
<dbReference type="AlphaFoldDB" id="A0A182UT56"/>
<keyword evidence="2 6" id="KW-0812">Transmembrane</keyword>
<evidence type="ECO:0000313" key="9">
    <source>
        <dbReference type="Proteomes" id="UP000075903"/>
    </source>
</evidence>
<dbReference type="InterPro" id="IPR005828">
    <property type="entry name" value="MFS_sugar_transport-like"/>
</dbReference>
<dbReference type="PANTHER" id="PTHR23503:SF128">
    <property type="entry name" value="GLUCOSE TRANSPORTER TYPE 1"/>
    <property type="match status" value="1"/>
</dbReference>
<name>A0A182UT56_ANOME</name>
<dbReference type="InterPro" id="IPR045263">
    <property type="entry name" value="GLUT"/>
</dbReference>
<sequence length="126" mass="14345">MIDWMSYLSVVSTLAFVVFFAVGPGSIPWMITAELFSQGPRPSAMAIAVLVNWMANFVVGIGFPSLKTALENYTFLPFSVFLAIFWIFTYKKVPETKNKTFEEILALFRHGNGRVCEFQEYAKLRK</sequence>
<proteinExistence type="predicted"/>
<evidence type="ECO:0000313" key="8">
    <source>
        <dbReference type="EnsemblMetazoa" id="AMEM003184-PA"/>
    </source>
</evidence>